<reference evidence="1 2" key="1">
    <citation type="submission" date="2020-08" db="EMBL/GenBank/DDBJ databases">
        <title>Whole genome shotgun sequence of Actinoplanes ianthinogenes NBRC 13996.</title>
        <authorList>
            <person name="Komaki H."/>
            <person name="Tamura T."/>
        </authorList>
    </citation>
    <scope>NUCLEOTIDE SEQUENCE [LARGE SCALE GENOMIC DNA]</scope>
    <source>
        <strain evidence="1 2">NBRC 13996</strain>
    </source>
</reference>
<evidence type="ECO:0000313" key="1">
    <source>
        <dbReference type="EMBL" id="BCJ39829.1"/>
    </source>
</evidence>
<accession>A0ABN6C5H8</accession>
<dbReference type="EMBL" id="AP023356">
    <property type="protein sequence ID" value="BCJ39829.1"/>
    <property type="molecule type" value="Genomic_DNA"/>
</dbReference>
<name>A0ABN6C5H8_9ACTN</name>
<dbReference type="Gene3D" id="3.40.50.300">
    <property type="entry name" value="P-loop containing nucleotide triphosphate hydrolases"/>
    <property type="match status" value="1"/>
</dbReference>
<dbReference type="InterPro" id="IPR027417">
    <property type="entry name" value="P-loop_NTPase"/>
</dbReference>
<sequence>MTRRVFVHVGAPKTGSTFIQNVLWKNRDTLKRAGTLLPATRGQQDQAMTDLREVSWRDKDATWTWDMLAEQAAKWPGDVIITNEGLGGATVAQAARAVRSLAPAEVHVIVVGRDLWRTLPSMWQENVKSRSIGSFENFLSAIERGKNDAFWNHTANRMLRHWGDQVPPERRHLITVPPPGSPHILLWERFAGVVGIPDGLCEIPGESANASLGAAEIELLRRLNRQLGDRFPYRTAYRKYVLQHLVGPVLKQGRNELRFGIGMDRADWILALTEERIKELQEYPCTVVGDLDELRPVGLRETVSPDEVTDEQVLEAAIEALIGMIEYSDGLHERANRDIVTRIKGRVARQVGLKRQ</sequence>
<dbReference type="SUPFAM" id="SSF52540">
    <property type="entry name" value="P-loop containing nucleoside triphosphate hydrolases"/>
    <property type="match status" value="1"/>
</dbReference>
<dbReference type="RefSeq" id="WP_189330717.1">
    <property type="nucleotide sequence ID" value="NZ_AP023356.1"/>
</dbReference>
<keyword evidence="2" id="KW-1185">Reference proteome</keyword>
<proteinExistence type="predicted"/>
<evidence type="ECO:0000313" key="2">
    <source>
        <dbReference type="Proteomes" id="UP000676967"/>
    </source>
</evidence>
<protein>
    <recommendedName>
        <fullName evidence="3">Sulfotransferase family protein</fullName>
    </recommendedName>
</protein>
<organism evidence="1 2">
    <name type="scientific">Actinoplanes ianthinogenes</name>
    <dbReference type="NCBI Taxonomy" id="122358"/>
    <lineage>
        <taxon>Bacteria</taxon>
        <taxon>Bacillati</taxon>
        <taxon>Actinomycetota</taxon>
        <taxon>Actinomycetes</taxon>
        <taxon>Micromonosporales</taxon>
        <taxon>Micromonosporaceae</taxon>
        <taxon>Actinoplanes</taxon>
    </lineage>
</organism>
<dbReference type="Proteomes" id="UP000676967">
    <property type="component" value="Chromosome"/>
</dbReference>
<evidence type="ECO:0008006" key="3">
    <source>
        <dbReference type="Google" id="ProtNLM"/>
    </source>
</evidence>
<gene>
    <name evidence="1" type="ORF">Aiant_04860</name>
</gene>